<dbReference type="Gene3D" id="3.30.530.20">
    <property type="match status" value="1"/>
</dbReference>
<dbReference type="InterPro" id="IPR023393">
    <property type="entry name" value="START-like_dom_sf"/>
</dbReference>
<dbReference type="RefSeq" id="WP_151000682.1">
    <property type="nucleotide sequence ID" value="NZ_BPQY01000749.1"/>
</dbReference>
<dbReference type="OrthoDB" id="9805228at2"/>
<dbReference type="EMBL" id="VZZK01000012">
    <property type="protein sequence ID" value="KAB1078755.1"/>
    <property type="molecule type" value="Genomic_DNA"/>
</dbReference>
<comment type="caution">
    <text evidence="3">The sequence shown here is derived from an EMBL/GenBank/DDBJ whole genome shotgun (WGS) entry which is preliminary data.</text>
</comment>
<dbReference type="SUPFAM" id="SSF55961">
    <property type="entry name" value="Bet v1-like"/>
    <property type="match status" value="1"/>
</dbReference>
<evidence type="ECO:0000256" key="1">
    <source>
        <dbReference type="ARBA" id="ARBA00006817"/>
    </source>
</evidence>
<name>A0A6L3SZH0_9HYPH</name>
<dbReference type="Pfam" id="PF08327">
    <property type="entry name" value="AHSA1"/>
    <property type="match status" value="1"/>
</dbReference>
<dbReference type="Proteomes" id="UP000474159">
    <property type="component" value="Unassembled WGS sequence"/>
</dbReference>
<keyword evidence="4" id="KW-1185">Reference proteome</keyword>
<accession>A0A6L3SZH0</accession>
<reference evidence="3 4" key="1">
    <citation type="submission" date="2019-09" db="EMBL/GenBank/DDBJ databases">
        <title>YIM 48816 draft genome.</title>
        <authorList>
            <person name="Jiang L."/>
        </authorList>
    </citation>
    <scope>NUCLEOTIDE SEQUENCE [LARGE SCALE GENOMIC DNA]</scope>
    <source>
        <strain evidence="3 4">YIM 48816</strain>
    </source>
</reference>
<sequence length="169" mass="18636">MTAPPDVSAPVASDRPRLVIARDFAAAPERVWQAWANPQEMVRWLGPVEWPATRVEAVLQVGGAWRACLTARDGSDVLWQSGRYLAVDPPHLLRFTFRWEGTNHEDGPGVETIVTVRFERLAGGRTRLTLIQEGLASEASSRGHAHGWGSTFDRLAQALQTEGGERPCN</sequence>
<organism evidence="3 4">
    <name type="scientific">Methylobacterium soli</name>
    <dbReference type="NCBI Taxonomy" id="553447"/>
    <lineage>
        <taxon>Bacteria</taxon>
        <taxon>Pseudomonadati</taxon>
        <taxon>Pseudomonadota</taxon>
        <taxon>Alphaproteobacteria</taxon>
        <taxon>Hyphomicrobiales</taxon>
        <taxon>Methylobacteriaceae</taxon>
        <taxon>Methylobacterium</taxon>
    </lineage>
</organism>
<feature type="domain" description="Activator of Hsp90 ATPase homologue 1/2-like C-terminal" evidence="2">
    <location>
        <begin position="26"/>
        <end position="159"/>
    </location>
</feature>
<comment type="similarity">
    <text evidence="1">Belongs to the AHA1 family.</text>
</comment>
<dbReference type="CDD" id="cd07814">
    <property type="entry name" value="SRPBCC_CalC_Aha1-like"/>
    <property type="match status" value="1"/>
</dbReference>
<dbReference type="InterPro" id="IPR013538">
    <property type="entry name" value="ASHA1/2-like_C"/>
</dbReference>
<protein>
    <submittedName>
        <fullName evidence="3">SRPBCC domain-containing protein</fullName>
    </submittedName>
</protein>
<evidence type="ECO:0000313" key="4">
    <source>
        <dbReference type="Proteomes" id="UP000474159"/>
    </source>
</evidence>
<gene>
    <name evidence="3" type="ORF">F6X53_13815</name>
</gene>
<evidence type="ECO:0000259" key="2">
    <source>
        <dbReference type="Pfam" id="PF08327"/>
    </source>
</evidence>
<dbReference type="AlphaFoldDB" id="A0A6L3SZH0"/>
<proteinExistence type="inferred from homology"/>
<evidence type="ECO:0000313" key="3">
    <source>
        <dbReference type="EMBL" id="KAB1078755.1"/>
    </source>
</evidence>